<feature type="domain" description="Formyl transferase N-terminal" evidence="5">
    <location>
        <begin position="102"/>
        <end position="181"/>
    </location>
</feature>
<dbReference type="PANTHER" id="PTHR11138:SF5">
    <property type="entry name" value="METHIONYL-TRNA FORMYLTRANSFERASE, MITOCHONDRIAL"/>
    <property type="match status" value="1"/>
</dbReference>
<dbReference type="GO" id="GO:0004479">
    <property type="term" value="F:methionyl-tRNA formyltransferase activity"/>
    <property type="evidence" value="ECO:0007669"/>
    <property type="project" value="UniProtKB-EC"/>
</dbReference>
<dbReference type="CDD" id="cd08646">
    <property type="entry name" value="FMT_core_Met-tRNA-FMT_N"/>
    <property type="match status" value="1"/>
</dbReference>
<reference evidence="7 8" key="1">
    <citation type="journal article" date="2023" name="Sci. Data">
        <title>Genome assembly of the Korean intertidal mud-creeper Batillaria attramentaria.</title>
        <authorList>
            <person name="Patra A.K."/>
            <person name="Ho P.T."/>
            <person name="Jun S."/>
            <person name="Lee S.J."/>
            <person name="Kim Y."/>
            <person name="Won Y.J."/>
        </authorList>
    </citation>
    <scope>NUCLEOTIDE SEQUENCE [LARGE SCALE GENOMIC DNA]</scope>
    <source>
        <strain evidence="7">Wonlab-2016</strain>
    </source>
</reference>
<dbReference type="Gene3D" id="3.40.50.12230">
    <property type="match status" value="2"/>
</dbReference>
<feature type="domain" description="Formyl transferase C-terminal" evidence="6">
    <location>
        <begin position="206"/>
        <end position="315"/>
    </location>
</feature>
<keyword evidence="4" id="KW-0648">Protein biosynthesis</keyword>
<sequence>MRLRLITWLHCRHGIRTLTTCSRLHKQKPPFNILFFGTDDFALETLRALQRNRQVTEAEGGLVNKLHVVSTSQTTSVAEFAQKENLELLGWPLDINTLDTYDMGVLVSFGRLVPKKVIRKFPHGILNVHPSLLPRWRGASPIIHTVLSGDTETGVSVISIQPKQFDTGPILKQISMPLMETLAECPGVLEKACSQTDQGVTYAHKVSASMSVVDWKQHTSDQVCRQYLALSHMMPLRTEWNDQPVKLLNMVTDVKEGFEPSALRGISSGQDGVAGMVVYDRRLQAICVKCRRGWACFQSIVLKKTMSAADFHNGYLSKDKHKGVHFQSAHNGLFGPEYWDFVSRPKGKS</sequence>
<dbReference type="Pfam" id="PF02911">
    <property type="entry name" value="Formyl_trans_C"/>
    <property type="match status" value="1"/>
</dbReference>
<dbReference type="InterPro" id="IPR002376">
    <property type="entry name" value="Formyl_transf_N"/>
</dbReference>
<dbReference type="EC" id="2.1.2.9" evidence="2"/>
<dbReference type="EMBL" id="JACVVK020000132">
    <property type="protein sequence ID" value="KAK7489938.1"/>
    <property type="molecule type" value="Genomic_DNA"/>
</dbReference>
<dbReference type="PANTHER" id="PTHR11138">
    <property type="entry name" value="METHIONYL-TRNA FORMYLTRANSFERASE"/>
    <property type="match status" value="1"/>
</dbReference>
<name>A0ABD0KRP5_9CAEN</name>
<proteinExistence type="inferred from homology"/>
<evidence type="ECO:0000259" key="6">
    <source>
        <dbReference type="Pfam" id="PF02911"/>
    </source>
</evidence>
<dbReference type="InterPro" id="IPR005793">
    <property type="entry name" value="Formyl_trans_C"/>
</dbReference>
<dbReference type="Proteomes" id="UP001519460">
    <property type="component" value="Unassembled WGS sequence"/>
</dbReference>
<comment type="similarity">
    <text evidence="1">Belongs to the Fmt family.</text>
</comment>
<evidence type="ECO:0000259" key="5">
    <source>
        <dbReference type="Pfam" id="PF00551"/>
    </source>
</evidence>
<dbReference type="SUPFAM" id="SSF53328">
    <property type="entry name" value="Formyltransferase"/>
    <property type="match status" value="1"/>
</dbReference>
<evidence type="ECO:0000256" key="2">
    <source>
        <dbReference type="ARBA" id="ARBA00012261"/>
    </source>
</evidence>
<comment type="caution">
    <text evidence="7">The sequence shown here is derived from an EMBL/GenBank/DDBJ whole genome shotgun (WGS) entry which is preliminary data.</text>
</comment>
<evidence type="ECO:0000256" key="4">
    <source>
        <dbReference type="ARBA" id="ARBA00022917"/>
    </source>
</evidence>
<keyword evidence="3" id="KW-0808">Transferase</keyword>
<protein>
    <recommendedName>
        <fullName evidence="2">methionyl-tRNA formyltransferase</fullName>
        <ecNumber evidence="2">2.1.2.9</ecNumber>
    </recommendedName>
</protein>
<accession>A0ABD0KRP5</accession>
<keyword evidence="8" id="KW-1185">Reference proteome</keyword>
<dbReference type="InterPro" id="IPR036477">
    <property type="entry name" value="Formyl_transf_N_sf"/>
</dbReference>
<dbReference type="Pfam" id="PF00551">
    <property type="entry name" value="Formyl_trans_N"/>
    <property type="match status" value="1"/>
</dbReference>
<evidence type="ECO:0000313" key="8">
    <source>
        <dbReference type="Proteomes" id="UP001519460"/>
    </source>
</evidence>
<evidence type="ECO:0000256" key="3">
    <source>
        <dbReference type="ARBA" id="ARBA00022679"/>
    </source>
</evidence>
<evidence type="ECO:0000313" key="7">
    <source>
        <dbReference type="EMBL" id="KAK7489938.1"/>
    </source>
</evidence>
<dbReference type="AlphaFoldDB" id="A0ABD0KRP5"/>
<organism evidence="7 8">
    <name type="scientific">Batillaria attramentaria</name>
    <dbReference type="NCBI Taxonomy" id="370345"/>
    <lineage>
        <taxon>Eukaryota</taxon>
        <taxon>Metazoa</taxon>
        <taxon>Spiralia</taxon>
        <taxon>Lophotrochozoa</taxon>
        <taxon>Mollusca</taxon>
        <taxon>Gastropoda</taxon>
        <taxon>Caenogastropoda</taxon>
        <taxon>Sorbeoconcha</taxon>
        <taxon>Cerithioidea</taxon>
        <taxon>Batillariidae</taxon>
        <taxon>Batillaria</taxon>
    </lineage>
</organism>
<dbReference type="InterPro" id="IPR041711">
    <property type="entry name" value="Met-tRNA-FMT_N"/>
</dbReference>
<gene>
    <name evidence="7" type="ORF">BaRGS_00018803</name>
</gene>
<evidence type="ECO:0000256" key="1">
    <source>
        <dbReference type="ARBA" id="ARBA00010699"/>
    </source>
</evidence>